<name>A0A5B8S8S4_9SPHN</name>
<gene>
    <name evidence="1" type="ORF">FRF71_08180</name>
</gene>
<dbReference type="KEGG" id="ngf:FRF71_08180"/>
<evidence type="ECO:0000313" key="1">
    <source>
        <dbReference type="EMBL" id="QEA17518.1"/>
    </source>
</evidence>
<reference evidence="1 2" key="1">
    <citation type="journal article" date="2013" name="J. Microbiol. Biotechnol.">
        <title>Novosphingobium ginsenosidimutans sp. nov., with the ability to convert ginsenoside.</title>
        <authorList>
            <person name="Kim J.K."/>
            <person name="He D."/>
            <person name="Liu Q.M."/>
            <person name="Park H.Y."/>
            <person name="Jung M.S."/>
            <person name="Yoon M.H."/>
            <person name="Kim S.C."/>
            <person name="Im W.T."/>
        </authorList>
    </citation>
    <scope>NUCLEOTIDE SEQUENCE [LARGE SCALE GENOMIC DNA]</scope>
    <source>
        <strain evidence="1 2">FW-6</strain>
    </source>
</reference>
<evidence type="ECO:0008006" key="3">
    <source>
        <dbReference type="Google" id="ProtNLM"/>
    </source>
</evidence>
<dbReference type="EMBL" id="CP042345">
    <property type="protein sequence ID" value="QEA17518.1"/>
    <property type="molecule type" value="Genomic_DNA"/>
</dbReference>
<organism evidence="1 2">
    <name type="scientific">Novosphingobium ginsenosidimutans</name>
    <dbReference type="NCBI Taxonomy" id="1176536"/>
    <lineage>
        <taxon>Bacteria</taxon>
        <taxon>Pseudomonadati</taxon>
        <taxon>Pseudomonadota</taxon>
        <taxon>Alphaproteobacteria</taxon>
        <taxon>Sphingomonadales</taxon>
        <taxon>Sphingomonadaceae</taxon>
        <taxon>Novosphingobium</taxon>
    </lineage>
</organism>
<proteinExistence type="predicted"/>
<keyword evidence="2" id="KW-1185">Reference proteome</keyword>
<dbReference type="AlphaFoldDB" id="A0A5B8S8S4"/>
<dbReference type="RefSeq" id="WP_147091585.1">
    <property type="nucleotide sequence ID" value="NZ_BAABJD010000006.1"/>
</dbReference>
<evidence type="ECO:0000313" key="2">
    <source>
        <dbReference type="Proteomes" id="UP000321172"/>
    </source>
</evidence>
<sequence>MTTGSKGKARNSAASALLLAAAVAVLALPSAVLALSVGIGPRLTAKTEAAADNGFQPARVDPRLARSISVRALGAGQTFRFTPGAAPNRLDRSVTVAVRVDSSTSRPVRAALAASDNGGFGIAPTAYSLGVSRGYKGFAQNSTAVSELRKVEMPDLASFKPSPGAREDASRFAPRIALDGREPAGRSPRTLQGQTEEVVDLGGSYRLTRNLNVTAGVRSTSDRDRLAPLSDGRKDNQAVYVGTQFKF</sequence>
<dbReference type="OrthoDB" id="8479273at2"/>
<accession>A0A5B8S8S4</accession>
<protein>
    <recommendedName>
        <fullName evidence="3">Porin</fullName>
    </recommendedName>
</protein>
<dbReference type="Proteomes" id="UP000321172">
    <property type="component" value="Chromosome"/>
</dbReference>